<dbReference type="EMBL" id="CANHGI010000005">
    <property type="protein sequence ID" value="CAI5452651.1"/>
    <property type="molecule type" value="Genomic_DNA"/>
</dbReference>
<feature type="region of interest" description="Disordered" evidence="9">
    <location>
        <begin position="286"/>
        <end position="366"/>
    </location>
</feature>
<feature type="compositionally biased region" description="Low complexity" evidence="9">
    <location>
        <begin position="295"/>
        <end position="306"/>
    </location>
</feature>
<accession>A0A9P1N926</accession>
<sequence>MDQMVIEDLTSDINDVKDKLREFDDKIGTLEGRVPKHQRISYDIEEPLNSNVDRSSFGLNDEGNSFNKDYRKDSNTGGAIRKRIISDRRRSSENANFAQKRGRISYDNDDEEVAKRPKKTVQSTIIMPALDSKGREEKIEKLKEENKDSNTRNRRMFSNLLMGTLNNFKKTERKTAQQLKQEEVEKKLEETRKQEEVKRNQEKSELVQKRREQERELQGLQRKKAIFQYAELTINQLKLRKGSIETTTSPTIYWQPVKHTVRSMELLQVTERKLDDLIREREEKMKNDLEAGGFNKSNNNEGSDSGSDSDSDSEGAKGEDEYDKQEDNSENEEEEEIKVVIKAENDEDEAENDGGAEDDEVRVELD</sequence>
<dbReference type="InterPro" id="IPR039853">
    <property type="entry name" value="Pinin"/>
</dbReference>
<evidence type="ECO:0000256" key="4">
    <source>
        <dbReference type="ARBA" id="ARBA00023015"/>
    </source>
</evidence>
<feature type="region of interest" description="Disordered" evidence="9">
    <location>
        <begin position="177"/>
        <end position="219"/>
    </location>
</feature>
<evidence type="ECO:0000256" key="7">
    <source>
        <dbReference type="ARBA" id="ARBA00023242"/>
    </source>
</evidence>
<feature type="compositionally biased region" description="Polar residues" evidence="9">
    <location>
        <begin position="51"/>
        <end position="67"/>
    </location>
</feature>
<feature type="region of interest" description="Disordered" evidence="9">
    <location>
        <begin position="51"/>
        <end position="79"/>
    </location>
</feature>
<dbReference type="AlphaFoldDB" id="A0A9P1N926"/>
<protein>
    <recommendedName>
        <fullName evidence="10">Pinin/SDK/MemA protein domain-containing protein</fullName>
    </recommendedName>
</protein>
<feature type="coiled-coil region" evidence="8">
    <location>
        <begin position="6"/>
        <end position="33"/>
    </location>
</feature>
<dbReference type="OrthoDB" id="330772at2759"/>
<evidence type="ECO:0000256" key="1">
    <source>
        <dbReference type="ARBA" id="ARBA00004123"/>
    </source>
</evidence>
<keyword evidence="3" id="KW-0507">mRNA processing</keyword>
<dbReference type="PANTHER" id="PTHR12707:SF0">
    <property type="entry name" value="PININ"/>
    <property type="match status" value="1"/>
</dbReference>
<evidence type="ECO:0000313" key="11">
    <source>
        <dbReference type="EMBL" id="CAI5452651.1"/>
    </source>
</evidence>
<feature type="compositionally biased region" description="Acidic residues" evidence="9">
    <location>
        <begin position="345"/>
        <end position="366"/>
    </location>
</feature>
<keyword evidence="4" id="KW-0805">Transcription regulation</keyword>
<keyword evidence="7" id="KW-0539">Nucleus</keyword>
<proteinExistence type="inferred from homology"/>
<dbReference type="GO" id="GO:0006397">
    <property type="term" value="P:mRNA processing"/>
    <property type="evidence" value="ECO:0007669"/>
    <property type="project" value="UniProtKB-KW"/>
</dbReference>
<keyword evidence="8" id="KW-0175">Coiled coil</keyword>
<evidence type="ECO:0000256" key="9">
    <source>
        <dbReference type="SAM" id="MobiDB-lite"/>
    </source>
</evidence>
<feature type="compositionally biased region" description="Acidic residues" evidence="9">
    <location>
        <begin position="320"/>
        <end position="336"/>
    </location>
</feature>
<comment type="subcellular location">
    <subcellularLocation>
        <location evidence="1">Nucleus</location>
    </subcellularLocation>
</comment>
<evidence type="ECO:0000313" key="12">
    <source>
        <dbReference type="Proteomes" id="UP001152747"/>
    </source>
</evidence>
<evidence type="ECO:0000256" key="5">
    <source>
        <dbReference type="ARBA" id="ARBA00023163"/>
    </source>
</evidence>
<organism evidence="11 12">
    <name type="scientific">Caenorhabditis angaria</name>
    <dbReference type="NCBI Taxonomy" id="860376"/>
    <lineage>
        <taxon>Eukaryota</taxon>
        <taxon>Metazoa</taxon>
        <taxon>Ecdysozoa</taxon>
        <taxon>Nematoda</taxon>
        <taxon>Chromadorea</taxon>
        <taxon>Rhabditida</taxon>
        <taxon>Rhabditina</taxon>
        <taxon>Rhabditomorpha</taxon>
        <taxon>Rhabditoidea</taxon>
        <taxon>Rhabditidae</taxon>
        <taxon>Peloderinae</taxon>
        <taxon>Caenorhabditis</taxon>
    </lineage>
</organism>
<name>A0A9P1N926_9PELO</name>
<reference evidence="11" key="1">
    <citation type="submission" date="2022-11" db="EMBL/GenBank/DDBJ databases">
        <authorList>
            <person name="Kikuchi T."/>
        </authorList>
    </citation>
    <scope>NUCLEOTIDE SEQUENCE</scope>
    <source>
        <strain evidence="11">PS1010</strain>
    </source>
</reference>
<dbReference type="InterPro" id="IPR006786">
    <property type="entry name" value="Pinin_SDK_MemA"/>
</dbReference>
<evidence type="ECO:0000256" key="2">
    <source>
        <dbReference type="ARBA" id="ARBA00010386"/>
    </source>
</evidence>
<evidence type="ECO:0000259" key="10">
    <source>
        <dbReference type="Pfam" id="PF04696"/>
    </source>
</evidence>
<evidence type="ECO:0000256" key="8">
    <source>
        <dbReference type="SAM" id="Coils"/>
    </source>
</evidence>
<keyword evidence="6" id="KW-0508">mRNA splicing</keyword>
<comment type="similarity">
    <text evidence="2">Belongs to the pinin family.</text>
</comment>
<dbReference type="Proteomes" id="UP001152747">
    <property type="component" value="Unassembled WGS sequence"/>
</dbReference>
<evidence type="ECO:0000256" key="3">
    <source>
        <dbReference type="ARBA" id="ARBA00022664"/>
    </source>
</evidence>
<feature type="compositionally biased region" description="Basic and acidic residues" evidence="9">
    <location>
        <begin position="177"/>
        <end position="217"/>
    </location>
</feature>
<keyword evidence="5" id="KW-0804">Transcription</keyword>
<evidence type="ECO:0000256" key="6">
    <source>
        <dbReference type="ARBA" id="ARBA00023187"/>
    </source>
</evidence>
<gene>
    <name evidence="11" type="ORF">CAMP_LOCUS15288</name>
</gene>
<dbReference type="GO" id="GO:0008380">
    <property type="term" value="P:RNA splicing"/>
    <property type="evidence" value="ECO:0007669"/>
    <property type="project" value="UniProtKB-KW"/>
</dbReference>
<feature type="domain" description="Pinin/SDK/MemA protein" evidence="10">
    <location>
        <begin position="148"/>
        <end position="270"/>
    </location>
</feature>
<dbReference type="PANTHER" id="PTHR12707">
    <property type="entry name" value="PINN"/>
    <property type="match status" value="1"/>
</dbReference>
<dbReference type="GO" id="GO:0071013">
    <property type="term" value="C:catalytic step 2 spliceosome"/>
    <property type="evidence" value="ECO:0007669"/>
    <property type="project" value="TreeGrafter"/>
</dbReference>
<comment type="caution">
    <text evidence="11">The sequence shown here is derived from an EMBL/GenBank/DDBJ whole genome shotgun (WGS) entry which is preliminary data.</text>
</comment>
<dbReference type="Pfam" id="PF04696">
    <property type="entry name" value="Pinin_SDK_memA"/>
    <property type="match status" value="1"/>
</dbReference>
<keyword evidence="12" id="KW-1185">Reference proteome</keyword>